<organism evidence="2 3">
    <name type="scientific">Paspalum notatum var. saurae</name>
    <dbReference type="NCBI Taxonomy" id="547442"/>
    <lineage>
        <taxon>Eukaryota</taxon>
        <taxon>Viridiplantae</taxon>
        <taxon>Streptophyta</taxon>
        <taxon>Embryophyta</taxon>
        <taxon>Tracheophyta</taxon>
        <taxon>Spermatophyta</taxon>
        <taxon>Magnoliopsida</taxon>
        <taxon>Liliopsida</taxon>
        <taxon>Poales</taxon>
        <taxon>Poaceae</taxon>
        <taxon>PACMAD clade</taxon>
        <taxon>Panicoideae</taxon>
        <taxon>Andropogonodae</taxon>
        <taxon>Paspaleae</taxon>
        <taxon>Paspalinae</taxon>
        <taxon>Paspalum</taxon>
    </lineage>
</organism>
<keyword evidence="3" id="KW-1185">Reference proteome</keyword>
<name>A0AAQ3XA47_PASNO</name>
<evidence type="ECO:0000256" key="1">
    <source>
        <dbReference type="SAM" id="MobiDB-lite"/>
    </source>
</evidence>
<feature type="region of interest" description="Disordered" evidence="1">
    <location>
        <begin position="1"/>
        <end position="158"/>
    </location>
</feature>
<dbReference type="EMBL" id="CP144752">
    <property type="protein sequence ID" value="WVZ90715.1"/>
    <property type="molecule type" value="Genomic_DNA"/>
</dbReference>
<evidence type="ECO:0000313" key="3">
    <source>
        <dbReference type="Proteomes" id="UP001341281"/>
    </source>
</evidence>
<dbReference type="AlphaFoldDB" id="A0AAQ3XA47"/>
<evidence type="ECO:0000313" key="2">
    <source>
        <dbReference type="EMBL" id="WVZ90715.1"/>
    </source>
</evidence>
<accession>A0AAQ3XA47</accession>
<reference evidence="2 3" key="1">
    <citation type="submission" date="2024-02" db="EMBL/GenBank/DDBJ databases">
        <title>High-quality chromosome-scale genome assembly of Pensacola bahiagrass (Paspalum notatum Flugge var. saurae).</title>
        <authorList>
            <person name="Vega J.M."/>
            <person name="Podio M."/>
            <person name="Orjuela J."/>
            <person name="Siena L.A."/>
            <person name="Pessino S.C."/>
            <person name="Combes M.C."/>
            <person name="Mariac C."/>
            <person name="Albertini E."/>
            <person name="Pupilli F."/>
            <person name="Ortiz J.P.A."/>
            <person name="Leblanc O."/>
        </authorList>
    </citation>
    <scope>NUCLEOTIDE SEQUENCE [LARGE SCALE GENOMIC DNA]</scope>
    <source>
        <strain evidence="2">R1</strain>
        <tissue evidence="2">Leaf</tissue>
    </source>
</reference>
<protein>
    <submittedName>
        <fullName evidence="2">Uncharacterized protein</fullName>
    </submittedName>
</protein>
<dbReference type="Proteomes" id="UP001341281">
    <property type="component" value="Chromosome 08"/>
</dbReference>
<gene>
    <name evidence="2" type="ORF">U9M48_036994</name>
</gene>
<sequence>MDPFSKQRTVHPPSIHEPKRHPKLCQTPERTWKKKRGGASIAGGTKNSSSRNGRGALTHKLVADTGASADEVDVEPENLIPRRSRRLHQATATGTPDKGAHTFITAEEGAPPQDPQHHILSIPIGDDEDPADAVEKQKKRRAPSGHRAADLNLGKILA</sequence>
<proteinExistence type="predicted"/>